<sequence>MDWERPPRRGSGPGDFQDLEEMFRRLKERYRLSSFGTGPIWLIGLVLLLLFVAVNSYYIVEPQETAVVQRFGKFIKTSDAGLHFKIPFGIETVRKVVTGRVLQREYGYRTVQPGVQSRFVTKGYEEESTMLSGDLNVVDLQWTIQYKIQNPVDYLFQVQDVEWTLDDISESVMRRIVGNRYSDEVLTVGRAAIADITKGEIQQIIDYYKTGLKIVAVQLQNVNPPEPVKAAFNEVNEAQQEKERMINEAQEAYNQKVPKAVGQARQTINQAEGYALERVNRSRGEAQRFADILAAYEKAPDVTRRRMYLESFENLSGKVDRMYVLDGNMGNLLPLLDLNRSSSRGSESSGRQGQQSSLSLQSGSPRHEEKQ</sequence>
<name>A0A9W6FSW3_9BACT</name>
<evidence type="ECO:0000256" key="6">
    <source>
        <dbReference type="RuleBase" id="RU364113"/>
    </source>
</evidence>
<dbReference type="Proteomes" id="UP001144372">
    <property type="component" value="Unassembled WGS sequence"/>
</dbReference>
<evidence type="ECO:0000256" key="8">
    <source>
        <dbReference type="SAM" id="MobiDB-lite"/>
    </source>
</evidence>
<evidence type="ECO:0000259" key="9">
    <source>
        <dbReference type="SMART" id="SM00244"/>
    </source>
</evidence>
<proteinExistence type="inferred from homology"/>
<dbReference type="InterPro" id="IPR050710">
    <property type="entry name" value="Band7/mec-2_domain"/>
</dbReference>
<evidence type="ECO:0000256" key="5">
    <source>
        <dbReference type="ARBA" id="ARBA00023136"/>
    </source>
</evidence>
<feature type="compositionally biased region" description="Low complexity" evidence="8">
    <location>
        <begin position="340"/>
        <end position="364"/>
    </location>
</feature>
<evidence type="ECO:0000256" key="7">
    <source>
        <dbReference type="SAM" id="Coils"/>
    </source>
</evidence>
<evidence type="ECO:0000256" key="4">
    <source>
        <dbReference type="ARBA" id="ARBA00022989"/>
    </source>
</evidence>
<feature type="domain" description="Band 7" evidence="9">
    <location>
        <begin position="55"/>
        <end position="236"/>
    </location>
</feature>
<accession>A0A9W6FSW3</accession>
<dbReference type="PANTHER" id="PTHR43327">
    <property type="entry name" value="STOMATIN-LIKE PROTEIN 2, MITOCHONDRIAL"/>
    <property type="match status" value="1"/>
</dbReference>
<keyword evidence="3 6" id="KW-0812">Transmembrane</keyword>
<dbReference type="CDD" id="cd03404">
    <property type="entry name" value="SPFH_HflK"/>
    <property type="match status" value="1"/>
</dbReference>
<gene>
    <name evidence="10" type="ORF">DAMNIGENAA_19510</name>
</gene>
<keyword evidence="5 6" id="KW-0472">Membrane</keyword>
<dbReference type="RefSeq" id="WP_281793808.1">
    <property type="nucleotide sequence ID" value="NZ_BSDR01000001.1"/>
</dbReference>
<dbReference type="SMART" id="SM00244">
    <property type="entry name" value="PHB"/>
    <property type="match status" value="1"/>
</dbReference>
<evidence type="ECO:0000256" key="3">
    <source>
        <dbReference type="ARBA" id="ARBA00022692"/>
    </source>
</evidence>
<keyword evidence="11" id="KW-1185">Reference proteome</keyword>
<feature type="coiled-coil region" evidence="7">
    <location>
        <begin position="228"/>
        <end position="255"/>
    </location>
</feature>
<comment type="similarity">
    <text evidence="2 6">Belongs to the band 7/mec-2 family. HflK subfamily.</text>
</comment>
<dbReference type="GO" id="GO:0016020">
    <property type="term" value="C:membrane"/>
    <property type="evidence" value="ECO:0007669"/>
    <property type="project" value="UniProtKB-SubCell"/>
</dbReference>
<feature type="transmembrane region" description="Helical" evidence="6">
    <location>
        <begin position="32"/>
        <end position="60"/>
    </location>
</feature>
<evidence type="ECO:0000256" key="2">
    <source>
        <dbReference type="ARBA" id="ARBA00006971"/>
    </source>
</evidence>
<feature type="region of interest" description="Disordered" evidence="8">
    <location>
        <begin position="340"/>
        <end position="371"/>
    </location>
</feature>
<comment type="caution">
    <text evidence="10">The sequence shown here is derived from an EMBL/GenBank/DDBJ whole genome shotgun (WGS) entry which is preliminary data.</text>
</comment>
<dbReference type="Gene3D" id="3.30.479.30">
    <property type="entry name" value="Band 7 domain"/>
    <property type="match status" value="1"/>
</dbReference>
<comment type="subcellular location">
    <subcellularLocation>
        <location evidence="1">Membrane</location>
        <topology evidence="1">Single-pass membrane protein</topology>
    </subcellularLocation>
</comment>
<evidence type="ECO:0000313" key="10">
    <source>
        <dbReference type="EMBL" id="GLI34518.1"/>
    </source>
</evidence>
<reference evidence="10" key="1">
    <citation type="submission" date="2022-12" db="EMBL/GenBank/DDBJ databases">
        <title>Reference genome sequencing for broad-spectrum identification of bacterial and archaeal isolates by mass spectrometry.</title>
        <authorList>
            <person name="Sekiguchi Y."/>
            <person name="Tourlousse D.M."/>
        </authorList>
    </citation>
    <scope>NUCLEOTIDE SEQUENCE</scope>
    <source>
        <strain evidence="10">ASRB1</strain>
    </source>
</reference>
<evidence type="ECO:0000313" key="11">
    <source>
        <dbReference type="Proteomes" id="UP001144372"/>
    </source>
</evidence>
<keyword evidence="7" id="KW-0175">Coiled coil</keyword>
<dbReference type="Pfam" id="PF01145">
    <property type="entry name" value="Band_7"/>
    <property type="match status" value="1"/>
</dbReference>
<comment type="subunit">
    <text evidence="6">HflC and HflK may interact to form a multimeric complex.</text>
</comment>
<protein>
    <recommendedName>
        <fullName evidence="6">Protein HflK</fullName>
    </recommendedName>
</protein>
<comment type="function">
    <text evidence="6">HflC and HflK could encode or regulate a protease.</text>
</comment>
<dbReference type="SUPFAM" id="SSF117892">
    <property type="entry name" value="Band 7/SPFH domain"/>
    <property type="match status" value="1"/>
</dbReference>
<dbReference type="EMBL" id="BSDR01000001">
    <property type="protein sequence ID" value="GLI34518.1"/>
    <property type="molecule type" value="Genomic_DNA"/>
</dbReference>
<dbReference type="AlphaFoldDB" id="A0A9W6FSW3"/>
<dbReference type="NCBIfam" id="TIGR01933">
    <property type="entry name" value="hflK"/>
    <property type="match status" value="1"/>
</dbReference>
<evidence type="ECO:0000256" key="1">
    <source>
        <dbReference type="ARBA" id="ARBA00004167"/>
    </source>
</evidence>
<dbReference type="PANTHER" id="PTHR43327:SF2">
    <property type="entry name" value="MODULATOR OF FTSH PROTEASE HFLK"/>
    <property type="match status" value="1"/>
</dbReference>
<dbReference type="InterPro" id="IPR010201">
    <property type="entry name" value="HflK"/>
</dbReference>
<dbReference type="InterPro" id="IPR001107">
    <property type="entry name" value="Band_7"/>
</dbReference>
<dbReference type="InterPro" id="IPR036013">
    <property type="entry name" value="Band_7/SPFH_dom_sf"/>
</dbReference>
<keyword evidence="4 6" id="KW-1133">Transmembrane helix</keyword>
<organism evidence="10 11">
    <name type="scientific">Desulforhabdus amnigena</name>
    <dbReference type="NCBI Taxonomy" id="40218"/>
    <lineage>
        <taxon>Bacteria</taxon>
        <taxon>Pseudomonadati</taxon>
        <taxon>Thermodesulfobacteriota</taxon>
        <taxon>Syntrophobacteria</taxon>
        <taxon>Syntrophobacterales</taxon>
        <taxon>Syntrophobacteraceae</taxon>
        <taxon>Desulforhabdus</taxon>
    </lineage>
</organism>